<accession>A0A7K0JZS1</accession>
<protein>
    <submittedName>
        <fullName evidence="1">Phosphohistidine phosphatase</fullName>
    </submittedName>
</protein>
<reference evidence="1 2" key="1">
    <citation type="submission" date="2019-08" db="EMBL/GenBank/DDBJ databases">
        <title>In-depth cultivation of the pig gut microbiome towards novel bacterial diversity and tailored functional studies.</title>
        <authorList>
            <person name="Wylensek D."/>
            <person name="Hitch T.C.A."/>
            <person name="Clavel T."/>
        </authorList>
    </citation>
    <scope>NUCLEOTIDE SEQUENCE [LARGE SCALE GENOMIC DNA]</scope>
    <source>
        <strain evidence="1 2">RF-GAM-744-WT-7</strain>
    </source>
</reference>
<sequence length="165" mass="18267">MNNTHTLVLLRHSKAGHAATDFERPLTEHGRETARLQGSVMARTVGKIDLALVSAATRTRQTTEYLHYGGLEIEAFQYERSLYANNNASATLDLIREVDEEADTLLVVMHEPAVSELALRLCEPEDGAQILTRGLSTATFAWGTLDVPWKELHTWKLGGLVPPSM</sequence>
<name>A0A7K0JZS1_9ACTO</name>
<dbReference type="Gene3D" id="3.40.50.1240">
    <property type="entry name" value="Phosphoglycerate mutase-like"/>
    <property type="match status" value="1"/>
</dbReference>
<dbReference type="InterPro" id="IPR013078">
    <property type="entry name" value="His_Pase_superF_clade-1"/>
</dbReference>
<dbReference type="SUPFAM" id="SSF53254">
    <property type="entry name" value="Phosphoglycerate mutase-like"/>
    <property type="match status" value="1"/>
</dbReference>
<dbReference type="CDD" id="cd07067">
    <property type="entry name" value="HP_PGM_like"/>
    <property type="match status" value="1"/>
</dbReference>
<dbReference type="AlphaFoldDB" id="A0A7K0JZS1"/>
<dbReference type="InterPro" id="IPR029033">
    <property type="entry name" value="His_PPase_superfam"/>
</dbReference>
<gene>
    <name evidence="1" type="ORF">FYJ63_00470</name>
</gene>
<proteinExistence type="predicted"/>
<keyword evidence="2" id="KW-1185">Reference proteome</keyword>
<organism evidence="1 2">
    <name type="scientific">Mobiluncus porci</name>
    <dbReference type="NCBI Taxonomy" id="2652278"/>
    <lineage>
        <taxon>Bacteria</taxon>
        <taxon>Bacillati</taxon>
        <taxon>Actinomycetota</taxon>
        <taxon>Actinomycetes</taxon>
        <taxon>Actinomycetales</taxon>
        <taxon>Actinomycetaceae</taxon>
        <taxon>Mobiluncus</taxon>
    </lineage>
</organism>
<dbReference type="RefSeq" id="WP_154542706.1">
    <property type="nucleotide sequence ID" value="NZ_VUMY01000001.1"/>
</dbReference>
<evidence type="ECO:0000313" key="1">
    <source>
        <dbReference type="EMBL" id="MST48746.1"/>
    </source>
</evidence>
<comment type="caution">
    <text evidence="1">The sequence shown here is derived from an EMBL/GenBank/DDBJ whole genome shotgun (WGS) entry which is preliminary data.</text>
</comment>
<dbReference type="Proteomes" id="UP000442535">
    <property type="component" value="Unassembled WGS sequence"/>
</dbReference>
<evidence type="ECO:0000313" key="2">
    <source>
        <dbReference type="Proteomes" id="UP000442535"/>
    </source>
</evidence>
<dbReference type="EMBL" id="VUMY01000001">
    <property type="protein sequence ID" value="MST48746.1"/>
    <property type="molecule type" value="Genomic_DNA"/>
</dbReference>